<protein>
    <submittedName>
        <fullName evidence="8">Flagellar biosynthetic protein FliR</fullName>
    </submittedName>
</protein>
<keyword evidence="4 7" id="KW-0812">Transmembrane</keyword>
<dbReference type="PANTHER" id="PTHR30065:SF1">
    <property type="entry name" value="SURFACE PRESENTATION OF ANTIGENS PROTEIN SPAR"/>
    <property type="match status" value="1"/>
</dbReference>
<feature type="transmembrane region" description="Helical" evidence="7">
    <location>
        <begin position="126"/>
        <end position="148"/>
    </location>
</feature>
<keyword evidence="8" id="KW-0282">Flagellum</keyword>
<feature type="transmembrane region" description="Helical" evidence="7">
    <location>
        <begin position="95"/>
        <end position="114"/>
    </location>
</feature>
<evidence type="ECO:0000256" key="6">
    <source>
        <dbReference type="ARBA" id="ARBA00023136"/>
    </source>
</evidence>
<dbReference type="InterPro" id="IPR002010">
    <property type="entry name" value="T3SS_IM_R"/>
</dbReference>
<dbReference type="Pfam" id="PF01311">
    <property type="entry name" value="Bac_export_1"/>
    <property type="match status" value="1"/>
</dbReference>
<evidence type="ECO:0000256" key="2">
    <source>
        <dbReference type="ARBA" id="ARBA00009772"/>
    </source>
</evidence>
<dbReference type="PANTHER" id="PTHR30065">
    <property type="entry name" value="FLAGELLAR BIOSYNTHETIC PROTEIN FLIR"/>
    <property type="match status" value="1"/>
</dbReference>
<evidence type="ECO:0000256" key="1">
    <source>
        <dbReference type="ARBA" id="ARBA00004651"/>
    </source>
</evidence>
<accession>A0ABY4QWX0</accession>
<keyword evidence="8" id="KW-0969">Cilium</keyword>
<keyword evidence="9" id="KW-1185">Reference proteome</keyword>
<evidence type="ECO:0000313" key="8">
    <source>
        <dbReference type="EMBL" id="UQX87968.1"/>
    </source>
</evidence>
<organism evidence="8 9">
    <name type="scientific">Jatrophihabitans telluris</name>
    <dbReference type="NCBI Taxonomy" id="2038343"/>
    <lineage>
        <taxon>Bacteria</taxon>
        <taxon>Bacillati</taxon>
        <taxon>Actinomycetota</taxon>
        <taxon>Actinomycetes</taxon>
        <taxon>Jatrophihabitantales</taxon>
        <taxon>Jatrophihabitantaceae</taxon>
        <taxon>Jatrophihabitans</taxon>
    </lineage>
</organism>
<evidence type="ECO:0000256" key="3">
    <source>
        <dbReference type="ARBA" id="ARBA00022475"/>
    </source>
</evidence>
<reference evidence="8" key="2">
    <citation type="submission" date="2022-05" db="EMBL/GenBank/DDBJ databases">
        <authorList>
            <person name="Kim J.-S."/>
            <person name="Lee K."/>
            <person name="Suh M."/>
            <person name="Eom M."/>
            <person name="Kim J.-S."/>
            <person name="Kim D.-S."/>
            <person name="Ko S.-H."/>
            <person name="Shin Y."/>
            <person name="Lee J.-S."/>
        </authorList>
    </citation>
    <scope>NUCLEOTIDE SEQUENCE</scope>
    <source>
        <strain evidence="8">N237</strain>
    </source>
</reference>
<keyword evidence="5 7" id="KW-1133">Transmembrane helix</keyword>
<dbReference type="PRINTS" id="PR00953">
    <property type="entry name" value="TYPE3IMRPROT"/>
</dbReference>
<sequence length="255" mass="26327">MNVQLSETALLTLLLCSLRITAWLMIAPPFAAAGIPKPVKFALSVVLSLAVMSAASKHVPAPEVGPLVQSAVEQLVIGSALGFLTRMAFSAIEAAGSLLDIFGGFSVAAAYDPLTTNTTSILGKYYGMLATTLIFASSAHLIILQGFLRTFTAMPLDGSIDLSKLGSAAVHGLGTMFVSALQIAGPLIAVLFIADLALGVLSRISPQLNVFQMSFPLKIMLTLGLVGLSFALLPQVVTDLANNTSQIIIGLGGGG</sequence>
<evidence type="ECO:0000313" key="9">
    <source>
        <dbReference type="Proteomes" id="UP001056336"/>
    </source>
</evidence>
<evidence type="ECO:0000256" key="7">
    <source>
        <dbReference type="SAM" id="Phobius"/>
    </source>
</evidence>
<dbReference type="EMBL" id="CP097332">
    <property type="protein sequence ID" value="UQX87968.1"/>
    <property type="molecule type" value="Genomic_DNA"/>
</dbReference>
<comment type="subcellular location">
    <subcellularLocation>
        <location evidence="1">Cell membrane</location>
        <topology evidence="1">Multi-pass membrane protein</topology>
    </subcellularLocation>
</comment>
<feature type="transmembrane region" description="Helical" evidence="7">
    <location>
        <begin position="168"/>
        <end position="194"/>
    </location>
</feature>
<keyword evidence="3" id="KW-1003">Cell membrane</keyword>
<feature type="transmembrane region" description="Helical" evidence="7">
    <location>
        <begin position="215"/>
        <end position="233"/>
    </location>
</feature>
<reference evidence="8" key="1">
    <citation type="journal article" date="2018" name="Int. J. Syst. Evol. Microbiol.">
        <title>Jatrophihabitans telluris sp. nov., isolated from sediment soil of lava forest wetlands and the emended description of the genus Jatrophihabitans.</title>
        <authorList>
            <person name="Lee K.C."/>
            <person name="Suh M.K."/>
            <person name="Eom M.K."/>
            <person name="Kim K.K."/>
            <person name="Kim J.S."/>
            <person name="Kim D.S."/>
            <person name="Ko S.H."/>
            <person name="Shin Y.K."/>
            <person name="Lee J.S."/>
        </authorList>
    </citation>
    <scope>NUCLEOTIDE SEQUENCE</scope>
    <source>
        <strain evidence="8">N237</strain>
    </source>
</reference>
<keyword evidence="6 7" id="KW-0472">Membrane</keyword>
<name>A0ABY4QWX0_9ACTN</name>
<gene>
    <name evidence="8" type="ORF">M6D93_16935</name>
</gene>
<evidence type="ECO:0000256" key="4">
    <source>
        <dbReference type="ARBA" id="ARBA00022692"/>
    </source>
</evidence>
<evidence type="ECO:0000256" key="5">
    <source>
        <dbReference type="ARBA" id="ARBA00022989"/>
    </source>
</evidence>
<proteinExistence type="inferred from homology"/>
<comment type="similarity">
    <text evidence="2">Belongs to the FliR/MopE/SpaR family.</text>
</comment>
<keyword evidence="8" id="KW-0966">Cell projection</keyword>
<dbReference type="RefSeq" id="WP_249771012.1">
    <property type="nucleotide sequence ID" value="NZ_CP097332.1"/>
</dbReference>
<dbReference type="Proteomes" id="UP001056336">
    <property type="component" value="Chromosome"/>
</dbReference>